<protein>
    <submittedName>
        <fullName evidence="2">Carboxymuconolactone decarboxylase family protein</fullName>
    </submittedName>
</protein>
<dbReference type="InterPro" id="IPR029032">
    <property type="entry name" value="AhpD-like"/>
</dbReference>
<dbReference type="Gene3D" id="1.20.1290.10">
    <property type="entry name" value="AhpD-like"/>
    <property type="match status" value="1"/>
</dbReference>
<organism evidence="2 3">
    <name type="scientific">Kitasatospora terrestris</name>
    <dbReference type="NCBI Taxonomy" id="258051"/>
    <lineage>
        <taxon>Bacteria</taxon>
        <taxon>Bacillati</taxon>
        <taxon>Actinomycetota</taxon>
        <taxon>Actinomycetes</taxon>
        <taxon>Kitasatosporales</taxon>
        <taxon>Streptomycetaceae</taxon>
        <taxon>Kitasatospora</taxon>
    </lineage>
</organism>
<evidence type="ECO:0000313" key="2">
    <source>
        <dbReference type="EMBL" id="GAA4860032.1"/>
    </source>
</evidence>
<dbReference type="Pfam" id="PF02627">
    <property type="entry name" value="CMD"/>
    <property type="match status" value="1"/>
</dbReference>
<dbReference type="PANTHER" id="PTHR34846">
    <property type="entry name" value="4-CARBOXYMUCONOLACTONE DECARBOXYLASE FAMILY PROTEIN (AFU_ORTHOLOGUE AFUA_6G11590)"/>
    <property type="match status" value="1"/>
</dbReference>
<dbReference type="Proteomes" id="UP001501752">
    <property type="component" value="Unassembled WGS sequence"/>
</dbReference>
<evidence type="ECO:0000259" key="1">
    <source>
        <dbReference type="Pfam" id="PF02627"/>
    </source>
</evidence>
<gene>
    <name evidence="2" type="ORF">GCM10023235_42410</name>
</gene>
<dbReference type="InterPro" id="IPR004675">
    <property type="entry name" value="AhpD_core"/>
</dbReference>
<name>A0ABP9DU29_9ACTN</name>
<dbReference type="NCBIfam" id="TIGR00778">
    <property type="entry name" value="ahpD_dom"/>
    <property type="match status" value="1"/>
</dbReference>
<dbReference type="SUPFAM" id="SSF69118">
    <property type="entry name" value="AhpD-like"/>
    <property type="match status" value="1"/>
</dbReference>
<feature type="domain" description="Carboxymuconolactone decarboxylase-like" evidence="1">
    <location>
        <begin position="21"/>
        <end position="102"/>
    </location>
</feature>
<dbReference type="PANTHER" id="PTHR34846:SF10">
    <property type="entry name" value="CYTOPLASMIC PROTEIN"/>
    <property type="match status" value="1"/>
</dbReference>
<dbReference type="EMBL" id="BAABIS010000001">
    <property type="protein sequence ID" value="GAA4860032.1"/>
    <property type="molecule type" value="Genomic_DNA"/>
</dbReference>
<evidence type="ECO:0000313" key="3">
    <source>
        <dbReference type="Proteomes" id="UP001501752"/>
    </source>
</evidence>
<comment type="caution">
    <text evidence="2">The sequence shown here is derived from an EMBL/GenBank/DDBJ whole genome shotgun (WGS) entry which is preliminary data.</text>
</comment>
<accession>A0ABP9DU29</accession>
<keyword evidence="3" id="KW-1185">Reference proteome</keyword>
<dbReference type="InterPro" id="IPR003779">
    <property type="entry name" value="CMD-like"/>
</dbReference>
<proteinExistence type="predicted"/>
<dbReference type="RefSeq" id="WP_345698427.1">
    <property type="nucleotide sequence ID" value="NZ_BAABIS010000001.1"/>
</dbReference>
<sequence length="158" mass="17406">MSDHALVPAPVQRISLPEQAPEFYAAMRALEQAAKAGFHDPLITELVKVRASQLNGCAFCLDMHATDARRLGEQEHRLHTLAAWRETPYFTARERAALALTESVTLLATHHVPDEVYDAAAKEFDQGELAHLIGMIVAINSWNRIAVTSRLSPAPKTA</sequence>
<reference evidence="3" key="1">
    <citation type="journal article" date="2019" name="Int. J. Syst. Evol. Microbiol.">
        <title>The Global Catalogue of Microorganisms (GCM) 10K type strain sequencing project: providing services to taxonomists for standard genome sequencing and annotation.</title>
        <authorList>
            <consortium name="The Broad Institute Genomics Platform"/>
            <consortium name="The Broad Institute Genome Sequencing Center for Infectious Disease"/>
            <person name="Wu L."/>
            <person name="Ma J."/>
        </authorList>
    </citation>
    <scope>NUCLEOTIDE SEQUENCE [LARGE SCALE GENOMIC DNA]</scope>
    <source>
        <strain evidence="3">JCM 13006</strain>
    </source>
</reference>